<dbReference type="GO" id="GO:0003676">
    <property type="term" value="F:nucleic acid binding"/>
    <property type="evidence" value="ECO:0007669"/>
    <property type="project" value="InterPro"/>
</dbReference>
<name>A0A7I9VJU5_9BACT</name>
<organism evidence="5 6">
    <name type="scientific">Anaeromyxobacter diazotrophicus</name>
    <dbReference type="NCBI Taxonomy" id="2590199"/>
    <lineage>
        <taxon>Bacteria</taxon>
        <taxon>Pseudomonadati</taxon>
        <taxon>Myxococcota</taxon>
        <taxon>Myxococcia</taxon>
        <taxon>Myxococcales</taxon>
        <taxon>Cystobacterineae</taxon>
        <taxon>Anaeromyxobacteraceae</taxon>
        <taxon>Anaeromyxobacter</taxon>
    </lineage>
</organism>
<dbReference type="AlphaFoldDB" id="A0A7I9VJU5"/>
<reference evidence="6" key="1">
    <citation type="journal article" date="2020" name="Appl. Environ. Microbiol.">
        <title>Diazotrophic Anaeromyxobacter Isolates from Soils.</title>
        <authorList>
            <person name="Masuda Y."/>
            <person name="Yamanaka H."/>
            <person name="Xu Z.X."/>
            <person name="Shiratori Y."/>
            <person name="Aono T."/>
            <person name="Amachi S."/>
            <person name="Senoo K."/>
            <person name="Itoh H."/>
        </authorList>
    </citation>
    <scope>NUCLEOTIDE SEQUENCE [LARGE SCALE GENOMIC DNA]</scope>
    <source>
        <strain evidence="6">R267</strain>
    </source>
</reference>
<dbReference type="InterPro" id="IPR011856">
    <property type="entry name" value="tRNA_endonuc-like_dom_sf"/>
</dbReference>
<dbReference type="Pfam" id="PF08774">
    <property type="entry name" value="VRR_NUC"/>
    <property type="match status" value="1"/>
</dbReference>
<feature type="domain" description="VRR-NUC" evidence="4">
    <location>
        <begin position="86"/>
        <end position="165"/>
    </location>
</feature>
<evidence type="ECO:0000256" key="1">
    <source>
        <dbReference type="ARBA" id="ARBA00001946"/>
    </source>
</evidence>
<evidence type="ECO:0000256" key="3">
    <source>
        <dbReference type="ARBA" id="ARBA00022801"/>
    </source>
</evidence>
<evidence type="ECO:0000313" key="5">
    <source>
        <dbReference type="EMBL" id="GEJ56661.1"/>
    </source>
</evidence>
<proteinExistence type="predicted"/>
<protein>
    <submittedName>
        <fullName evidence="5">Nuclease</fullName>
    </submittedName>
</protein>
<sequence length="199" mass="23166">MTHVFEEKLLSYEADQLMAWKTGDKSLMPAFIEKRAIVTNQPAYHFGEAFVLDHYHRTEGWLGFPDYMLMPEVEPNIARHYRGRMTLEQLAPAPMLRELRDARRALPDGRKGYGEPDLFLFKPSGELMFLEVKKEGDTVKDNQLVCLAQIRQHLCCPADVVFLQERRRPRRFTMRYQVDLSGTTAEIRRERVIAHVEGG</sequence>
<gene>
    <name evidence="5" type="ORF">AMYX_14020</name>
</gene>
<comment type="caution">
    <text evidence="5">The sequence shown here is derived from an EMBL/GenBank/DDBJ whole genome shotgun (WGS) entry which is preliminary data.</text>
</comment>
<dbReference type="GO" id="GO:0004518">
    <property type="term" value="F:nuclease activity"/>
    <property type="evidence" value="ECO:0007669"/>
    <property type="project" value="UniProtKB-KW"/>
</dbReference>
<accession>A0A7I9VJU5</accession>
<evidence type="ECO:0000256" key="2">
    <source>
        <dbReference type="ARBA" id="ARBA00022722"/>
    </source>
</evidence>
<keyword evidence="3" id="KW-0378">Hydrolase</keyword>
<evidence type="ECO:0000259" key="4">
    <source>
        <dbReference type="SMART" id="SM00990"/>
    </source>
</evidence>
<keyword evidence="6" id="KW-1185">Reference proteome</keyword>
<evidence type="ECO:0000313" key="6">
    <source>
        <dbReference type="Proteomes" id="UP000503640"/>
    </source>
</evidence>
<dbReference type="EMBL" id="BJTG01000003">
    <property type="protein sequence ID" value="GEJ56661.1"/>
    <property type="molecule type" value="Genomic_DNA"/>
</dbReference>
<comment type="cofactor">
    <cofactor evidence="1">
        <name>Mg(2+)</name>
        <dbReference type="ChEBI" id="CHEBI:18420"/>
    </cofactor>
</comment>
<dbReference type="SMART" id="SM00990">
    <property type="entry name" value="VRR_NUC"/>
    <property type="match status" value="1"/>
</dbReference>
<dbReference type="InterPro" id="IPR014883">
    <property type="entry name" value="VRR_NUC"/>
</dbReference>
<keyword evidence="2" id="KW-0540">Nuclease</keyword>
<dbReference type="GO" id="GO:0016788">
    <property type="term" value="F:hydrolase activity, acting on ester bonds"/>
    <property type="evidence" value="ECO:0007669"/>
    <property type="project" value="InterPro"/>
</dbReference>
<dbReference type="RefSeq" id="WP_176064158.1">
    <property type="nucleotide sequence ID" value="NZ_BJTG01000003.1"/>
</dbReference>
<dbReference type="Proteomes" id="UP000503640">
    <property type="component" value="Unassembled WGS sequence"/>
</dbReference>
<dbReference type="Gene3D" id="3.40.1350.10">
    <property type="match status" value="1"/>
</dbReference>